<feature type="transmembrane region" description="Helical" evidence="6">
    <location>
        <begin position="186"/>
        <end position="208"/>
    </location>
</feature>
<protein>
    <submittedName>
        <fullName evidence="7">G protein-coupled receptor 137c</fullName>
    </submittedName>
</protein>
<keyword evidence="8" id="KW-1185">Reference proteome</keyword>
<comment type="subcellular location">
    <subcellularLocation>
        <location evidence="1">Lysosome membrane</location>
        <topology evidence="1">Multi-pass membrane protein</topology>
    </subcellularLocation>
</comment>
<evidence type="ECO:0000256" key="2">
    <source>
        <dbReference type="ARBA" id="ARBA00022692"/>
    </source>
</evidence>
<keyword evidence="3 6" id="KW-1133">Transmembrane helix</keyword>
<keyword evidence="4 6" id="KW-0472">Membrane</keyword>
<dbReference type="GO" id="GO:1904263">
    <property type="term" value="P:positive regulation of TORC1 signaling"/>
    <property type="evidence" value="ECO:0007669"/>
    <property type="project" value="TreeGrafter"/>
</dbReference>
<feature type="transmembrane region" description="Helical" evidence="6">
    <location>
        <begin position="66"/>
        <end position="86"/>
    </location>
</feature>
<evidence type="ECO:0000256" key="5">
    <source>
        <dbReference type="ARBA" id="ARBA00023228"/>
    </source>
</evidence>
<dbReference type="GeneTree" id="ENSGT00940000153986"/>
<proteinExistence type="predicted"/>
<name>A0A3B4WHK1_SERLL</name>
<feature type="transmembrane region" description="Helical" evidence="6">
    <location>
        <begin position="280"/>
        <end position="303"/>
    </location>
</feature>
<keyword evidence="5" id="KW-0458">Lysosome</keyword>
<evidence type="ECO:0000256" key="1">
    <source>
        <dbReference type="ARBA" id="ARBA00004155"/>
    </source>
</evidence>
<reference evidence="7" key="2">
    <citation type="submission" date="2025-09" db="UniProtKB">
        <authorList>
            <consortium name="Ensembl"/>
        </authorList>
    </citation>
    <scope>IDENTIFICATION</scope>
</reference>
<evidence type="ECO:0000313" key="7">
    <source>
        <dbReference type="Ensembl" id="ENSSLDP00000003936.1"/>
    </source>
</evidence>
<keyword evidence="2 6" id="KW-0812">Transmembrane</keyword>
<dbReference type="PANTHER" id="PTHR15146:SF1">
    <property type="entry name" value="INTEGRAL MEMBRANE PROTEIN GPR137C"/>
    <property type="match status" value="1"/>
</dbReference>
<dbReference type="Proteomes" id="UP000261360">
    <property type="component" value="Unplaced"/>
</dbReference>
<sequence length="448" mass="50739">MLTTKEVNSHLFTSLKESPGAAISPTLELSLTTIYTVLYSFLFVFVYLQLWLILHYGHKRFSYQSVFLFLCLLWAALRTTLFSFYFKNVVQANQLQPLAYWLLYCCPVCLQFFTLCLLNLYFTQEYICFGPPLTDCISFHLYLSRVPLRLFFLSLSIFFLVVNLTCALLVQGALERSESHAVLARVLINDSLFVLCAISLAVCIFKIAKMSSANVYLESKGTSVCQATAIGAMVILLYTSRACYNLVVVALSPQDRPNPFNYGWYSVSDQADVQEISGEAYIVFGIILFFWELLPTSLVVVFFRVQRPNQNLAPGGMINSHSFSSRAYFFDNPRRYDSDDDLSRSINSRADRASTDSLSESFLGASSWYGSIQCNGTLTAGVASAQQPPSSTAPVLFAYGNIQSHHHHHNYYSTPQNNNYHHHHHSNFYSTPQNYYCGSQTYFCTPQN</sequence>
<feature type="transmembrane region" description="Helical" evidence="6">
    <location>
        <begin position="150"/>
        <end position="174"/>
    </location>
</feature>
<evidence type="ECO:0000256" key="4">
    <source>
        <dbReference type="ARBA" id="ARBA00023136"/>
    </source>
</evidence>
<dbReference type="Ensembl" id="ENSSLDT00000004068.1">
    <property type="protein sequence ID" value="ENSSLDP00000003936.1"/>
    <property type="gene ID" value="ENSSLDG00000003107.1"/>
</dbReference>
<feature type="transmembrane region" description="Helical" evidence="6">
    <location>
        <begin position="229"/>
        <end position="251"/>
    </location>
</feature>
<dbReference type="CDD" id="cd21475">
    <property type="entry name" value="7tm_GPR137C"/>
    <property type="match status" value="1"/>
</dbReference>
<evidence type="ECO:0000256" key="3">
    <source>
        <dbReference type="ARBA" id="ARBA00022989"/>
    </source>
</evidence>
<dbReference type="InterPro" id="IPR029723">
    <property type="entry name" value="GPR137"/>
</dbReference>
<feature type="transmembrane region" description="Helical" evidence="6">
    <location>
        <begin position="98"/>
        <end position="122"/>
    </location>
</feature>
<evidence type="ECO:0000256" key="6">
    <source>
        <dbReference type="SAM" id="Phobius"/>
    </source>
</evidence>
<reference evidence="7" key="1">
    <citation type="submission" date="2025-08" db="UniProtKB">
        <authorList>
            <consortium name="Ensembl"/>
        </authorList>
    </citation>
    <scope>IDENTIFICATION</scope>
</reference>
<evidence type="ECO:0000313" key="8">
    <source>
        <dbReference type="Proteomes" id="UP000261360"/>
    </source>
</evidence>
<dbReference type="GO" id="GO:0005765">
    <property type="term" value="C:lysosomal membrane"/>
    <property type="evidence" value="ECO:0007669"/>
    <property type="project" value="UniProtKB-SubCell"/>
</dbReference>
<dbReference type="AlphaFoldDB" id="A0A3B4WHK1"/>
<feature type="transmembrane region" description="Helical" evidence="6">
    <location>
        <begin position="34"/>
        <end position="54"/>
    </location>
</feature>
<dbReference type="PANTHER" id="PTHR15146">
    <property type="entry name" value="INTEGRAL MEMBRANE PROTEIN GPR137"/>
    <property type="match status" value="1"/>
</dbReference>
<accession>A0A3B4WHK1</accession>
<organism evidence="7 8">
    <name type="scientific">Seriola lalandi dorsalis</name>
    <dbReference type="NCBI Taxonomy" id="1841481"/>
    <lineage>
        <taxon>Eukaryota</taxon>
        <taxon>Metazoa</taxon>
        <taxon>Chordata</taxon>
        <taxon>Craniata</taxon>
        <taxon>Vertebrata</taxon>
        <taxon>Euteleostomi</taxon>
        <taxon>Actinopterygii</taxon>
        <taxon>Neopterygii</taxon>
        <taxon>Teleostei</taxon>
        <taxon>Neoteleostei</taxon>
        <taxon>Acanthomorphata</taxon>
        <taxon>Carangaria</taxon>
        <taxon>Carangiformes</taxon>
        <taxon>Carangidae</taxon>
        <taxon>Seriola</taxon>
    </lineage>
</organism>